<reference evidence="2" key="1">
    <citation type="submission" date="2016-10" db="EMBL/GenBank/DDBJ databases">
        <authorList>
            <person name="Varghese N."/>
            <person name="Submissions S."/>
        </authorList>
    </citation>
    <scope>NUCLEOTIDE SEQUENCE [LARGE SCALE GENOMIC DNA]</scope>
    <source>
        <strain evidence="2">N6PO6</strain>
    </source>
</reference>
<evidence type="ECO:0000313" key="1">
    <source>
        <dbReference type="EMBL" id="SFN72434.1"/>
    </source>
</evidence>
<gene>
    <name evidence="1" type="ORF">SAMN05216516_11613</name>
</gene>
<name>A0A1I5BCI9_9GAMM</name>
<protein>
    <submittedName>
        <fullName evidence="1">Uncharacterized protein</fullName>
    </submittedName>
</protein>
<accession>A0A1I5BCI9</accession>
<proteinExistence type="predicted"/>
<evidence type="ECO:0000313" key="2">
    <source>
        <dbReference type="Proteomes" id="UP000242222"/>
    </source>
</evidence>
<dbReference type="EMBL" id="FOVC01000016">
    <property type="protein sequence ID" value="SFN72434.1"/>
    <property type="molecule type" value="Genomic_DNA"/>
</dbReference>
<dbReference type="RefSeq" id="WP_092879921.1">
    <property type="nucleotide sequence ID" value="NZ_FOVC01000016.1"/>
</dbReference>
<dbReference type="AlphaFoldDB" id="A0A1I5BCI9"/>
<dbReference type="Proteomes" id="UP000242222">
    <property type="component" value="Unassembled WGS sequence"/>
</dbReference>
<organism evidence="1 2">
    <name type="scientific">Izhakiella capsodis</name>
    <dbReference type="NCBI Taxonomy" id="1367852"/>
    <lineage>
        <taxon>Bacteria</taxon>
        <taxon>Pseudomonadati</taxon>
        <taxon>Pseudomonadota</taxon>
        <taxon>Gammaproteobacteria</taxon>
        <taxon>Enterobacterales</taxon>
        <taxon>Erwiniaceae</taxon>
        <taxon>Izhakiella</taxon>
    </lineage>
</organism>
<dbReference type="STRING" id="1367852.SAMN05216516_11613"/>
<dbReference type="OrthoDB" id="6470473at2"/>
<sequence length="91" mass="9992">MTTETFPFTGNENESQHFSPTINGEAVNCQIRWNMSAQRWYLVVTDGSGTLLRTVALSESVQGREINLVKDIFPGASLSWLADTGVIEVTG</sequence>
<keyword evidence="2" id="KW-1185">Reference proteome</keyword>